<gene>
    <name evidence="2" type="ORF">BOTBODRAFT_191784</name>
</gene>
<accession>A0A067M975</accession>
<evidence type="ECO:0000256" key="1">
    <source>
        <dbReference type="SAM" id="SignalP"/>
    </source>
</evidence>
<organism evidence="2 3">
    <name type="scientific">Botryobasidium botryosum (strain FD-172 SS1)</name>
    <dbReference type="NCBI Taxonomy" id="930990"/>
    <lineage>
        <taxon>Eukaryota</taxon>
        <taxon>Fungi</taxon>
        <taxon>Dikarya</taxon>
        <taxon>Basidiomycota</taxon>
        <taxon>Agaricomycotina</taxon>
        <taxon>Agaricomycetes</taxon>
        <taxon>Cantharellales</taxon>
        <taxon>Botryobasidiaceae</taxon>
        <taxon>Botryobasidium</taxon>
    </lineage>
</organism>
<dbReference type="InParanoid" id="A0A067M975"/>
<evidence type="ECO:0000313" key="3">
    <source>
        <dbReference type="Proteomes" id="UP000027195"/>
    </source>
</evidence>
<dbReference type="AlphaFoldDB" id="A0A067M975"/>
<feature type="chain" id="PRO_5001644489" evidence="1">
    <location>
        <begin position="19"/>
        <end position="97"/>
    </location>
</feature>
<protein>
    <submittedName>
        <fullName evidence="2">Uncharacterized protein</fullName>
    </submittedName>
</protein>
<dbReference type="Proteomes" id="UP000027195">
    <property type="component" value="Unassembled WGS sequence"/>
</dbReference>
<dbReference type="HOGENOM" id="CLU_2346425_0_0_1"/>
<sequence>MRLPFIFALLSPLALLAAADLYAPICTKLGMTIVNADFGFCDLACALDGHPDLTIVMMKGAGSPCLSEGNPGRCDGGGMCHPNDEAGAQSHFATASH</sequence>
<proteinExistence type="predicted"/>
<keyword evidence="3" id="KW-1185">Reference proteome</keyword>
<dbReference type="EMBL" id="KL198091">
    <property type="protein sequence ID" value="KDQ08387.1"/>
    <property type="molecule type" value="Genomic_DNA"/>
</dbReference>
<keyword evidence="1" id="KW-0732">Signal</keyword>
<reference evidence="3" key="1">
    <citation type="journal article" date="2014" name="Proc. Natl. Acad. Sci. U.S.A.">
        <title>Extensive sampling of basidiomycete genomes demonstrates inadequacy of the white-rot/brown-rot paradigm for wood decay fungi.</title>
        <authorList>
            <person name="Riley R."/>
            <person name="Salamov A.A."/>
            <person name="Brown D.W."/>
            <person name="Nagy L.G."/>
            <person name="Floudas D."/>
            <person name="Held B.W."/>
            <person name="Levasseur A."/>
            <person name="Lombard V."/>
            <person name="Morin E."/>
            <person name="Otillar R."/>
            <person name="Lindquist E.A."/>
            <person name="Sun H."/>
            <person name="LaButti K.M."/>
            <person name="Schmutz J."/>
            <person name="Jabbour D."/>
            <person name="Luo H."/>
            <person name="Baker S.E."/>
            <person name="Pisabarro A.G."/>
            <person name="Walton J.D."/>
            <person name="Blanchette R.A."/>
            <person name="Henrissat B."/>
            <person name="Martin F."/>
            <person name="Cullen D."/>
            <person name="Hibbett D.S."/>
            <person name="Grigoriev I.V."/>
        </authorList>
    </citation>
    <scope>NUCLEOTIDE SEQUENCE [LARGE SCALE GENOMIC DNA]</scope>
    <source>
        <strain evidence="3">FD-172 SS1</strain>
    </source>
</reference>
<evidence type="ECO:0000313" key="2">
    <source>
        <dbReference type="EMBL" id="KDQ08387.1"/>
    </source>
</evidence>
<name>A0A067M975_BOTB1</name>
<feature type="signal peptide" evidence="1">
    <location>
        <begin position="1"/>
        <end position="18"/>
    </location>
</feature>